<accession>A0A8X6QKF5</accession>
<proteinExistence type="predicted"/>
<reference evidence="1" key="1">
    <citation type="submission" date="2020-08" db="EMBL/GenBank/DDBJ databases">
        <title>Multicomponent nature underlies the extraordinary mechanical properties of spider dragline silk.</title>
        <authorList>
            <person name="Kono N."/>
            <person name="Nakamura H."/>
            <person name="Mori M."/>
            <person name="Yoshida Y."/>
            <person name="Ohtoshi R."/>
            <person name="Malay A.D."/>
            <person name="Moran D.A.P."/>
            <person name="Tomita M."/>
            <person name="Numata K."/>
            <person name="Arakawa K."/>
        </authorList>
    </citation>
    <scope>NUCLEOTIDE SEQUENCE</scope>
</reference>
<dbReference type="EMBL" id="BMAW01033744">
    <property type="protein sequence ID" value="GFU31637.1"/>
    <property type="molecule type" value="Genomic_DNA"/>
</dbReference>
<evidence type="ECO:0000313" key="2">
    <source>
        <dbReference type="Proteomes" id="UP000887013"/>
    </source>
</evidence>
<keyword evidence="2" id="KW-1185">Reference proteome</keyword>
<protein>
    <submittedName>
        <fullName evidence="1">DDE_Tnp_IS1595 domain-containing protein</fullName>
    </submittedName>
</protein>
<dbReference type="Proteomes" id="UP000887013">
    <property type="component" value="Unassembled WGS sequence"/>
</dbReference>
<evidence type="ECO:0000313" key="1">
    <source>
        <dbReference type="EMBL" id="GFU31637.1"/>
    </source>
</evidence>
<comment type="caution">
    <text evidence="1">The sequence shown here is derived from an EMBL/GenBank/DDBJ whole genome shotgun (WGS) entry which is preliminary data.</text>
</comment>
<sequence>MAIPGFAGNLPTTKFMAPRKIRCGSWFTCNKLKLGEIFMLPFQIILGSAASEIGQTYHFSSATLADWLQFINEVILNYIENNFEKIGGTGKIVEVDESKFGKRKYHRGQEEALEGRLVLVVWKEDPERYL</sequence>
<dbReference type="OrthoDB" id="10052789at2759"/>
<dbReference type="AlphaFoldDB" id="A0A8X6QKF5"/>
<name>A0A8X6QKF5_NEPPI</name>
<gene>
    <name evidence="1" type="primary">AVEN_236481_1</name>
    <name evidence="1" type="ORF">NPIL_456411</name>
</gene>
<organism evidence="1 2">
    <name type="scientific">Nephila pilipes</name>
    <name type="common">Giant wood spider</name>
    <name type="synonym">Nephila maculata</name>
    <dbReference type="NCBI Taxonomy" id="299642"/>
    <lineage>
        <taxon>Eukaryota</taxon>
        <taxon>Metazoa</taxon>
        <taxon>Ecdysozoa</taxon>
        <taxon>Arthropoda</taxon>
        <taxon>Chelicerata</taxon>
        <taxon>Arachnida</taxon>
        <taxon>Araneae</taxon>
        <taxon>Araneomorphae</taxon>
        <taxon>Entelegynae</taxon>
        <taxon>Araneoidea</taxon>
        <taxon>Nephilidae</taxon>
        <taxon>Nephila</taxon>
    </lineage>
</organism>